<proteinExistence type="predicted"/>
<protein>
    <submittedName>
        <fullName evidence="1">Uncharacterized protein</fullName>
    </submittedName>
</protein>
<dbReference type="EMBL" id="JACHGG010000001">
    <property type="protein sequence ID" value="MBB6057273.1"/>
    <property type="molecule type" value="Genomic_DNA"/>
</dbReference>
<organism evidence="1 2">
    <name type="scientific">Hymenobacter luteus</name>
    <dbReference type="NCBI Taxonomy" id="1411122"/>
    <lineage>
        <taxon>Bacteria</taxon>
        <taxon>Pseudomonadati</taxon>
        <taxon>Bacteroidota</taxon>
        <taxon>Cytophagia</taxon>
        <taxon>Cytophagales</taxon>
        <taxon>Hymenobacteraceae</taxon>
        <taxon>Hymenobacter</taxon>
    </lineage>
</organism>
<dbReference type="RefSeq" id="WP_183402447.1">
    <property type="nucleotide sequence ID" value="NZ_JACHGG010000001.1"/>
</dbReference>
<dbReference type="Proteomes" id="UP000532746">
    <property type="component" value="Unassembled WGS sequence"/>
</dbReference>
<reference evidence="1 2" key="1">
    <citation type="submission" date="2020-08" db="EMBL/GenBank/DDBJ databases">
        <title>Genomic Encyclopedia of Type Strains, Phase IV (KMG-IV): sequencing the most valuable type-strain genomes for metagenomic binning, comparative biology and taxonomic classification.</title>
        <authorList>
            <person name="Goeker M."/>
        </authorList>
    </citation>
    <scope>NUCLEOTIDE SEQUENCE [LARGE SCALE GENOMIC DNA]</scope>
    <source>
        <strain evidence="1 2">DSM 26718</strain>
    </source>
</reference>
<evidence type="ECO:0000313" key="1">
    <source>
        <dbReference type="EMBL" id="MBB6057273.1"/>
    </source>
</evidence>
<dbReference type="AlphaFoldDB" id="A0A7W9SYF3"/>
<accession>A0A7W9SYF3</accession>
<comment type="caution">
    <text evidence="1">The sequence shown here is derived from an EMBL/GenBank/DDBJ whole genome shotgun (WGS) entry which is preliminary data.</text>
</comment>
<gene>
    <name evidence="1" type="ORF">HNQ93_000103</name>
</gene>
<sequence length="98" mass="10948">MKTIVLQLPDSVQLSEEQLQELLLQKLAESTSTVPPGDSTAVRVPSQDAAEIRHLIGLYYAEKATAAMDALWDEKGWSAETMEQWLIETMRSSKRKAS</sequence>
<keyword evidence="2" id="KW-1185">Reference proteome</keyword>
<name>A0A7W9SYF3_9BACT</name>
<evidence type="ECO:0000313" key="2">
    <source>
        <dbReference type="Proteomes" id="UP000532746"/>
    </source>
</evidence>